<gene>
    <name evidence="2" type="ORF">PanWU01x14_296920</name>
</gene>
<reference evidence="3" key="1">
    <citation type="submission" date="2016-06" db="EMBL/GenBank/DDBJ databases">
        <title>Parallel loss of symbiosis genes in relatives of nitrogen-fixing non-legume Parasponia.</title>
        <authorList>
            <person name="Van Velzen R."/>
            <person name="Holmer R."/>
            <person name="Bu F."/>
            <person name="Rutten L."/>
            <person name="Van Zeijl A."/>
            <person name="Liu W."/>
            <person name="Santuari L."/>
            <person name="Cao Q."/>
            <person name="Sharma T."/>
            <person name="Shen D."/>
            <person name="Roswanjaya Y."/>
            <person name="Wardhani T."/>
            <person name="Kalhor M.S."/>
            <person name="Jansen J."/>
            <person name="Van den Hoogen J."/>
            <person name="Gungor B."/>
            <person name="Hartog M."/>
            <person name="Hontelez J."/>
            <person name="Verver J."/>
            <person name="Yang W.-C."/>
            <person name="Schijlen E."/>
            <person name="Repin R."/>
            <person name="Schilthuizen M."/>
            <person name="Schranz E."/>
            <person name="Heidstra R."/>
            <person name="Miyata K."/>
            <person name="Fedorova E."/>
            <person name="Kohlen W."/>
            <person name="Bisseling T."/>
            <person name="Smit S."/>
            <person name="Geurts R."/>
        </authorList>
    </citation>
    <scope>NUCLEOTIDE SEQUENCE [LARGE SCALE GENOMIC DNA]</scope>
    <source>
        <strain evidence="3">cv. WU1-14</strain>
    </source>
</reference>
<feature type="non-terminal residue" evidence="2">
    <location>
        <position position="1"/>
    </location>
</feature>
<evidence type="ECO:0000313" key="2">
    <source>
        <dbReference type="EMBL" id="PON40556.1"/>
    </source>
</evidence>
<dbReference type="EMBL" id="JXTB01000436">
    <property type="protein sequence ID" value="PON40556.1"/>
    <property type="molecule type" value="Genomic_DNA"/>
</dbReference>
<dbReference type="AlphaFoldDB" id="A0A2P5AVJ0"/>
<name>A0A2P5AVJ0_PARAD</name>
<keyword evidence="3" id="KW-1185">Reference proteome</keyword>
<organism evidence="2 3">
    <name type="scientific">Parasponia andersonii</name>
    <name type="common">Sponia andersonii</name>
    <dbReference type="NCBI Taxonomy" id="3476"/>
    <lineage>
        <taxon>Eukaryota</taxon>
        <taxon>Viridiplantae</taxon>
        <taxon>Streptophyta</taxon>
        <taxon>Embryophyta</taxon>
        <taxon>Tracheophyta</taxon>
        <taxon>Spermatophyta</taxon>
        <taxon>Magnoliopsida</taxon>
        <taxon>eudicotyledons</taxon>
        <taxon>Gunneridae</taxon>
        <taxon>Pentapetalae</taxon>
        <taxon>rosids</taxon>
        <taxon>fabids</taxon>
        <taxon>Rosales</taxon>
        <taxon>Cannabaceae</taxon>
        <taxon>Parasponia</taxon>
    </lineage>
</organism>
<protein>
    <submittedName>
        <fullName evidence="2">Uncharacterized protein</fullName>
    </submittedName>
</protein>
<comment type="caution">
    <text evidence="2">The sequence shown here is derived from an EMBL/GenBank/DDBJ whole genome shotgun (WGS) entry which is preliminary data.</text>
</comment>
<proteinExistence type="predicted"/>
<sequence>FGAVCGKSTSAPGATEITPAANPPGQTSEPRVIQPSPEASLGEGFGAVVVSSDESNPATPLFPEAGPSTGDVRPSSDGEFDPRVWLDFSDPKWDRARNQLQGLVDRCLDPSLQRRRPGLGSYREQTGHYHADVSQRVRTKPASRQYGSLVFTAVAHLFVGRMPPAHSSHVFSGRRRATLVPECKRFRGLLASFGFAQQFALRTFPRVVDRRRESQSASDFEVCWQVLALHSSSLFARFLGSSTGDSSTGDVSPKVRAISRSAGKFWLCTAVHSSHVVSINTRRMVCPVWVDNLCSCVTRWVCPRGQTLSS</sequence>
<evidence type="ECO:0000313" key="3">
    <source>
        <dbReference type="Proteomes" id="UP000237105"/>
    </source>
</evidence>
<evidence type="ECO:0000256" key="1">
    <source>
        <dbReference type="SAM" id="MobiDB-lite"/>
    </source>
</evidence>
<accession>A0A2P5AVJ0</accession>
<dbReference type="Proteomes" id="UP000237105">
    <property type="component" value="Unassembled WGS sequence"/>
</dbReference>
<feature type="region of interest" description="Disordered" evidence="1">
    <location>
        <begin position="1"/>
        <end position="78"/>
    </location>
</feature>